<evidence type="ECO:0000313" key="3">
    <source>
        <dbReference type="Proteomes" id="UP000789738"/>
    </source>
</evidence>
<feature type="domain" description="Glycosyl hydrolase family 36 N-terminal" evidence="1">
    <location>
        <begin position="32"/>
        <end position="136"/>
    </location>
</feature>
<evidence type="ECO:0000259" key="1">
    <source>
        <dbReference type="Pfam" id="PF16875"/>
    </source>
</evidence>
<proteinExistence type="predicted"/>
<dbReference type="Pfam" id="PF16875">
    <property type="entry name" value="Glyco_hydro_36N"/>
    <property type="match status" value="1"/>
</dbReference>
<name>A0AA86JSR0_9CLOT</name>
<accession>A0AA86JSR0</accession>
<dbReference type="Gene3D" id="2.70.98.60">
    <property type="entry name" value="alpha-galactosidase from lactobacil brevis"/>
    <property type="match status" value="1"/>
</dbReference>
<dbReference type="AlphaFoldDB" id="A0AA86JSR0"/>
<dbReference type="Proteomes" id="UP000789738">
    <property type="component" value="Unassembled WGS sequence"/>
</dbReference>
<sequence>MGIKFFEDDKIFKLDAKNTSYIISIVDEEKFIGHVYYGKKIIDENVNYLLRLEEPPYVPSKNNRDRVSFYDSFPMEYSTHGIGDFRETALAIKDFNGNTTCKLRYCSHKIYEGKKELKDLPATFGKNNECTSLEIT</sequence>
<evidence type="ECO:0000313" key="2">
    <source>
        <dbReference type="EMBL" id="CAG9710725.1"/>
    </source>
</evidence>
<gene>
    <name evidence="2" type="ORF">CNEO_44920</name>
</gene>
<dbReference type="EMBL" id="CAKJVE010000004">
    <property type="protein sequence ID" value="CAG9710725.1"/>
    <property type="molecule type" value="Genomic_DNA"/>
</dbReference>
<dbReference type="InterPro" id="IPR038417">
    <property type="entry name" value="Alpga-gal_N_sf"/>
</dbReference>
<dbReference type="InterPro" id="IPR031704">
    <property type="entry name" value="Glyco_hydro_36_N"/>
</dbReference>
<protein>
    <recommendedName>
        <fullName evidence="1">Glycosyl hydrolase family 36 N-terminal domain-containing protein</fullName>
    </recommendedName>
</protein>
<comment type="caution">
    <text evidence="2">The sequence shown here is derived from an EMBL/GenBank/DDBJ whole genome shotgun (WGS) entry which is preliminary data.</text>
</comment>
<organism evidence="2 3">
    <name type="scientific">Clostridium neonatale</name>
    <dbReference type="NCBI Taxonomy" id="137838"/>
    <lineage>
        <taxon>Bacteria</taxon>
        <taxon>Bacillati</taxon>
        <taxon>Bacillota</taxon>
        <taxon>Clostridia</taxon>
        <taxon>Eubacteriales</taxon>
        <taxon>Clostridiaceae</taxon>
        <taxon>Clostridium</taxon>
    </lineage>
</organism>
<reference evidence="2" key="1">
    <citation type="submission" date="2021-10" db="EMBL/GenBank/DDBJ databases">
        <authorList>
            <person name="Mesa V."/>
        </authorList>
    </citation>
    <scope>NUCLEOTIDE SEQUENCE</scope>
    <source>
        <strain evidence="2">CC3_PB</strain>
    </source>
</reference>